<proteinExistence type="predicted"/>
<dbReference type="EMBL" id="LT629973">
    <property type="protein sequence ID" value="SEH72187.1"/>
    <property type="molecule type" value="Genomic_DNA"/>
</dbReference>
<evidence type="ECO:0000313" key="3">
    <source>
        <dbReference type="Proteomes" id="UP000176204"/>
    </source>
</evidence>
<sequence length="113" mass="12569">MSAHPLLAEIADKMPAPGMVLCVSAIITLVFAAMLSTEIRWKPLLASIYFLILICGQFLLLSDDDLGAWWWKELDYDYPLCIALCWWGIPALALLAAAGKCHMAHRRKPAQKA</sequence>
<dbReference type="Proteomes" id="UP000176204">
    <property type="component" value="Chromosome I"/>
</dbReference>
<evidence type="ECO:0000313" key="2">
    <source>
        <dbReference type="EMBL" id="SEH72187.1"/>
    </source>
</evidence>
<dbReference type="KEGG" id="agl:PYTT_0230"/>
<reference evidence="3" key="1">
    <citation type="submission" date="2016-09" db="EMBL/GenBank/DDBJ databases">
        <authorList>
            <person name="Koehorst J."/>
        </authorList>
    </citation>
    <scope>NUCLEOTIDE SEQUENCE [LARGE SCALE GENOMIC DNA]</scope>
</reference>
<name>A0A1C7PF80_9BACT</name>
<organism evidence="2 3">
    <name type="scientific">Akkermansia glycaniphila</name>
    <dbReference type="NCBI Taxonomy" id="1679444"/>
    <lineage>
        <taxon>Bacteria</taxon>
        <taxon>Pseudomonadati</taxon>
        <taxon>Verrucomicrobiota</taxon>
        <taxon>Verrucomicrobiia</taxon>
        <taxon>Verrucomicrobiales</taxon>
        <taxon>Akkermansiaceae</taxon>
        <taxon>Akkermansia</taxon>
    </lineage>
</organism>
<feature type="transmembrane region" description="Helical" evidence="1">
    <location>
        <begin position="76"/>
        <end position="98"/>
    </location>
</feature>
<feature type="transmembrane region" description="Helical" evidence="1">
    <location>
        <begin position="43"/>
        <end position="61"/>
    </location>
</feature>
<dbReference type="RefSeq" id="WP_067772497.1">
    <property type="nucleotide sequence ID" value="NZ_LIGX01000002.1"/>
</dbReference>
<protein>
    <submittedName>
        <fullName evidence="2">Uncharacterized protein</fullName>
    </submittedName>
</protein>
<accession>A0A1C7PF80</accession>
<dbReference type="AlphaFoldDB" id="A0A1C7PF80"/>
<dbReference type="STRING" id="1679444.PYTT_0230"/>
<keyword evidence="3" id="KW-1185">Reference proteome</keyword>
<gene>
    <name evidence="2" type="ORF">PYTT_0230</name>
</gene>
<keyword evidence="1" id="KW-1133">Transmembrane helix</keyword>
<feature type="transmembrane region" description="Helical" evidence="1">
    <location>
        <begin position="16"/>
        <end position="36"/>
    </location>
</feature>
<keyword evidence="1" id="KW-0812">Transmembrane</keyword>
<evidence type="ECO:0000256" key="1">
    <source>
        <dbReference type="SAM" id="Phobius"/>
    </source>
</evidence>
<keyword evidence="1" id="KW-0472">Membrane</keyword>